<dbReference type="AlphaFoldDB" id="A0A163Z6W0"/>
<organism evidence="1 2">
    <name type="scientific">Tardiphaga robiniae</name>
    <dbReference type="NCBI Taxonomy" id="943830"/>
    <lineage>
        <taxon>Bacteria</taxon>
        <taxon>Pseudomonadati</taxon>
        <taxon>Pseudomonadota</taxon>
        <taxon>Alphaproteobacteria</taxon>
        <taxon>Hyphomicrobiales</taxon>
        <taxon>Nitrobacteraceae</taxon>
        <taxon>Tardiphaga</taxon>
    </lineage>
</organism>
<evidence type="ECO:0000313" key="1">
    <source>
        <dbReference type="EMBL" id="KZD22978.1"/>
    </source>
</evidence>
<name>A0A163Z6W0_9BRAD</name>
<sequence length="209" mass="23387">MKRVFPFGWMILVATSQRMELSSSTQSRSLFHIWKNKKKQLWEIDLKLFASDVVGKVVAAAAVRPEYVRSFAGKTMFQIVLCAYDPSEAISYVRAVQFDLTPSFGVEVKLSADYRFRNIDRPDYPHFGDTANFTRHVMLGAGKRYLPPSLEAFHSIKEVADVAQDQAADIAINLIEAAKSASDFSPDLQSIGGRVEAYSLSQSGVQKLR</sequence>
<dbReference type="EMBL" id="LVYV01000012">
    <property type="protein sequence ID" value="KZD22978.1"/>
    <property type="molecule type" value="Genomic_DNA"/>
</dbReference>
<protein>
    <submittedName>
        <fullName evidence="1">Uncharacterized protein</fullName>
    </submittedName>
</protein>
<reference evidence="1 2" key="1">
    <citation type="submission" date="2016-03" db="EMBL/GenBank/DDBJ databases">
        <title>Microsymbionts genomes from the relict species Vavilovia formosa (Stev.) Fed.</title>
        <authorList>
            <person name="Kopat V."/>
            <person name="Chirak E."/>
            <person name="Kimeklis A."/>
            <person name="Andronov E."/>
        </authorList>
    </citation>
    <scope>NUCLEOTIDE SEQUENCE [LARGE SCALE GENOMIC DNA]</scope>
    <source>
        <strain evidence="1 2">Vaf07</strain>
    </source>
</reference>
<comment type="caution">
    <text evidence="1">The sequence shown here is derived from an EMBL/GenBank/DDBJ whole genome shotgun (WGS) entry which is preliminary data.</text>
</comment>
<accession>A0A163Z6W0</accession>
<keyword evidence="2" id="KW-1185">Reference proteome</keyword>
<evidence type="ECO:0000313" key="2">
    <source>
        <dbReference type="Proteomes" id="UP000076574"/>
    </source>
</evidence>
<dbReference type="RefSeq" id="WP_139069855.1">
    <property type="nucleotide sequence ID" value="NZ_LVYV01000012.1"/>
</dbReference>
<proteinExistence type="predicted"/>
<gene>
    <name evidence="1" type="ORF">A4A58_06115</name>
</gene>
<dbReference type="Proteomes" id="UP000076574">
    <property type="component" value="Unassembled WGS sequence"/>
</dbReference>